<dbReference type="GO" id="GO:0016787">
    <property type="term" value="F:hydrolase activity"/>
    <property type="evidence" value="ECO:0007669"/>
    <property type="project" value="InterPro"/>
</dbReference>
<dbReference type="InterPro" id="IPR029058">
    <property type="entry name" value="AB_hydrolase_fold"/>
</dbReference>
<dbReference type="PANTHER" id="PTHR46623:SF7">
    <property type="entry name" value="CARBOXYMETHYLENEBUTENOLIDASE"/>
    <property type="match status" value="1"/>
</dbReference>
<evidence type="ECO:0000313" key="4">
    <source>
        <dbReference type="Proteomes" id="UP000184233"/>
    </source>
</evidence>
<evidence type="ECO:0000313" key="3">
    <source>
        <dbReference type="EMBL" id="OJX58767.1"/>
    </source>
</evidence>
<dbReference type="Proteomes" id="UP000184233">
    <property type="component" value="Unassembled WGS sequence"/>
</dbReference>
<protein>
    <recommendedName>
        <fullName evidence="2">Dienelactone hydrolase domain-containing protein</fullName>
    </recommendedName>
</protein>
<keyword evidence="1" id="KW-0732">Signal</keyword>
<dbReference type="Pfam" id="PF01738">
    <property type="entry name" value="DLH"/>
    <property type="match status" value="1"/>
</dbReference>
<dbReference type="InterPro" id="IPR051049">
    <property type="entry name" value="Dienelactone_hydrolase-like"/>
</dbReference>
<gene>
    <name evidence="3" type="ORF">BGO89_05355</name>
</gene>
<proteinExistence type="predicted"/>
<evidence type="ECO:0000256" key="1">
    <source>
        <dbReference type="SAM" id="SignalP"/>
    </source>
</evidence>
<sequence length="279" mass="30358">MRILAIALMLIGGMMSLHAQTGCCATSSVASFAAFAEDPTFRDMHPDPLPYSHQSDGKMVSVPVPGSTTATAYRVESHEPSTQYVLVFHEWWGLNGYIKNEADRIAASLNHRATVIAVDLYDGKVATTRDQAAQYMQAGSEERSRAIIDAVIASCGPTARIATIGWCFGGGWSMQASLAAGDKAAACVIYYGMPEFDVEKLRKLQAPVLGIFAARDKSITPDVVQRFEKAMSLAGRSLTTKTYDADHAFANPSNPKHKVDDTKDAYELTIDFLRKNLLL</sequence>
<feature type="domain" description="Dienelactone hydrolase" evidence="2">
    <location>
        <begin position="72"/>
        <end position="275"/>
    </location>
</feature>
<reference evidence="3 4" key="1">
    <citation type="submission" date="2016-09" db="EMBL/GenBank/DDBJ databases">
        <title>Genome-resolved meta-omics ties microbial dynamics to process performance in biotechnology for thiocyanate degradation.</title>
        <authorList>
            <person name="Kantor R.S."/>
            <person name="Huddy R.J."/>
            <person name="Iyer R."/>
            <person name="Thomas B.C."/>
            <person name="Brown C.T."/>
            <person name="Anantharaman K."/>
            <person name="Tringe S."/>
            <person name="Hettich R.L."/>
            <person name="Harrison S.T."/>
            <person name="Banfield J.F."/>
        </authorList>
    </citation>
    <scope>NUCLEOTIDE SEQUENCE [LARGE SCALE GENOMIC DNA]</scope>
    <source>
        <strain evidence="3">59-99</strain>
    </source>
</reference>
<feature type="signal peptide" evidence="1">
    <location>
        <begin position="1"/>
        <end position="19"/>
    </location>
</feature>
<name>A0A1M3L1H1_9BACT</name>
<dbReference type="EMBL" id="MKVH01000015">
    <property type="protein sequence ID" value="OJX58767.1"/>
    <property type="molecule type" value="Genomic_DNA"/>
</dbReference>
<dbReference type="Gene3D" id="3.40.50.1820">
    <property type="entry name" value="alpha/beta hydrolase"/>
    <property type="match status" value="1"/>
</dbReference>
<feature type="chain" id="PRO_5012544512" description="Dienelactone hydrolase domain-containing protein" evidence="1">
    <location>
        <begin position="20"/>
        <end position="279"/>
    </location>
</feature>
<comment type="caution">
    <text evidence="3">The sequence shown here is derived from an EMBL/GenBank/DDBJ whole genome shotgun (WGS) entry which is preliminary data.</text>
</comment>
<dbReference type="InterPro" id="IPR002925">
    <property type="entry name" value="Dienelactn_hydro"/>
</dbReference>
<dbReference type="AlphaFoldDB" id="A0A1M3L1H1"/>
<dbReference type="SUPFAM" id="SSF53474">
    <property type="entry name" value="alpha/beta-Hydrolases"/>
    <property type="match status" value="1"/>
</dbReference>
<dbReference type="STRING" id="1895771.BGO89_05355"/>
<accession>A0A1M3L1H1</accession>
<organism evidence="3 4">
    <name type="scientific">Candidatus Kapaibacterium thiocyanatum</name>
    <dbReference type="NCBI Taxonomy" id="1895771"/>
    <lineage>
        <taxon>Bacteria</taxon>
        <taxon>Pseudomonadati</taxon>
        <taxon>Candidatus Kapaibacteriota</taxon>
        <taxon>Candidatus Kapaibacteriia</taxon>
        <taxon>Candidatus Kapaibacteriales</taxon>
        <taxon>Candidatus Kapaibacteriaceae</taxon>
        <taxon>Candidatus Kapaibacterium</taxon>
    </lineage>
</organism>
<evidence type="ECO:0000259" key="2">
    <source>
        <dbReference type="Pfam" id="PF01738"/>
    </source>
</evidence>
<dbReference type="PANTHER" id="PTHR46623">
    <property type="entry name" value="CARBOXYMETHYLENEBUTENOLIDASE-RELATED"/>
    <property type="match status" value="1"/>
</dbReference>